<dbReference type="Pfam" id="PF13305">
    <property type="entry name" value="TetR_C_33"/>
    <property type="match status" value="1"/>
</dbReference>
<reference evidence="6 7" key="1">
    <citation type="submission" date="2017-08" db="EMBL/GenBank/DDBJ databases">
        <title>Lysobacter sylvestris genome.</title>
        <authorList>
            <person name="Zhang D.-C."/>
            <person name="Albuquerque L."/>
            <person name="Franca L."/>
            <person name="Froufe H.J.C."/>
            <person name="Barroso C."/>
            <person name="Egas C."/>
            <person name="Da Costa M."/>
            <person name="Margesin R."/>
        </authorList>
    </citation>
    <scope>NUCLEOTIDE SEQUENCE [LARGE SCALE GENOMIC DNA]</scope>
    <source>
        <strain evidence="6 7">AM20-91</strain>
    </source>
</reference>
<gene>
    <name evidence="6" type="ORF">Lysil_0280</name>
</gene>
<dbReference type="PANTHER" id="PTHR30055:SF220">
    <property type="entry name" value="TETR-FAMILY REGULATORY PROTEIN"/>
    <property type="match status" value="1"/>
</dbReference>
<dbReference type="GO" id="GO:0003700">
    <property type="term" value="F:DNA-binding transcription factor activity"/>
    <property type="evidence" value="ECO:0007669"/>
    <property type="project" value="TreeGrafter"/>
</dbReference>
<name>A0A2K1Q0T4_9GAMM</name>
<dbReference type="Pfam" id="PF00440">
    <property type="entry name" value="TetR_N"/>
    <property type="match status" value="1"/>
</dbReference>
<dbReference type="PROSITE" id="PS50977">
    <property type="entry name" value="HTH_TETR_2"/>
    <property type="match status" value="1"/>
</dbReference>
<dbReference type="InterPro" id="IPR001647">
    <property type="entry name" value="HTH_TetR"/>
</dbReference>
<evidence type="ECO:0000256" key="3">
    <source>
        <dbReference type="ARBA" id="ARBA00023163"/>
    </source>
</evidence>
<dbReference type="Gene3D" id="1.10.357.10">
    <property type="entry name" value="Tetracycline Repressor, domain 2"/>
    <property type="match status" value="1"/>
</dbReference>
<evidence type="ECO:0000313" key="6">
    <source>
        <dbReference type="EMBL" id="PNS08651.1"/>
    </source>
</evidence>
<dbReference type="SUPFAM" id="SSF46689">
    <property type="entry name" value="Homeodomain-like"/>
    <property type="match status" value="1"/>
</dbReference>
<feature type="domain" description="HTH tetR-type" evidence="5">
    <location>
        <begin position="21"/>
        <end position="81"/>
    </location>
</feature>
<evidence type="ECO:0000256" key="4">
    <source>
        <dbReference type="PROSITE-ProRule" id="PRU00335"/>
    </source>
</evidence>
<accession>A0A2K1Q0T4</accession>
<dbReference type="EMBL" id="NPZB01000001">
    <property type="protein sequence ID" value="PNS08651.1"/>
    <property type="molecule type" value="Genomic_DNA"/>
</dbReference>
<dbReference type="PANTHER" id="PTHR30055">
    <property type="entry name" value="HTH-TYPE TRANSCRIPTIONAL REGULATOR RUTR"/>
    <property type="match status" value="1"/>
</dbReference>
<dbReference type="PRINTS" id="PR00455">
    <property type="entry name" value="HTHTETR"/>
</dbReference>
<dbReference type="AlphaFoldDB" id="A0A2K1Q0T4"/>
<keyword evidence="1" id="KW-0805">Transcription regulation</keyword>
<dbReference type="SUPFAM" id="SSF48498">
    <property type="entry name" value="Tetracyclin repressor-like, C-terminal domain"/>
    <property type="match status" value="1"/>
</dbReference>
<keyword evidence="7" id="KW-1185">Reference proteome</keyword>
<dbReference type="InterPro" id="IPR036271">
    <property type="entry name" value="Tet_transcr_reg_TetR-rel_C_sf"/>
</dbReference>
<evidence type="ECO:0000256" key="1">
    <source>
        <dbReference type="ARBA" id="ARBA00023015"/>
    </source>
</evidence>
<dbReference type="OrthoDB" id="9089941at2"/>
<dbReference type="GO" id="GO:0000976">
    <property type="term" value="F:transcription cis-regulatory region binding"/>
    <property type="evidence" value="ECO:0007669"/>
    <property type="project" value="TreeGrafter"/>
</dbReference>
<dbReference type="InterPro" id="IPR025996">
    <property type="entry name" value="MT1864/Rv1816-like_C"/>
</dbReference>
<keyword evidence="2 4" id="KW-0238">DNA-binding</keyword>
<evidence type="ECO:0000256" key="2">
    <source>
        <dbReference type="ARBA" id="ARBA00023125"/>
    </source>
</evidence>
<evidence type="ECO:0000259" key="5">
    <source>
        <dbReference type="PROSITE" id="PS50977"/>
    </source>
</evidence>
<organism evidence="6 7">
    <name type="scientific">Solilutibacter silvestris</name>
    <dbReference type="NCBI Taxonomy" id="1645665"/>
    <lineage>
        <taxon>Bacteria</taxon>
        <taxon>Pseudomonadati</taxon>
        <taxon>Pseudomonadota</taxon>
        <taxon>Gammaproteobacteria</taxon>
        <taxon>Lysobacterales</taxon>
        <taxon>Lysobacteraceae</taxon>
        <taxon>Solilutibacter</taxon>
    </lineage>
</organism>
<keyword evidence="3" id="KW-0804">Transcription</keyword>
<feature type="DNA-binding region" description="H-T-H motif" evidence="4">
    <location>
        <begin position="44"/>
        <end position="63"/>
    </location>
</feature>
<dbReference type="Proteomes" id="UP000236220">
    <property type="component" value="Unassembled WGS sequence"/>
</dbReference>
<proteinExistence type="predicted"/>
<comment type="caution">
    <text evidence="6">The sequence shown here is derived from an EMBL/GenBank/DDBJ whole genome shotgun (WGS) entry which is preliminary data.</text>
</comment>
<protein>
    <submittedName>
        <fullName evidence="6">Transcriptional regulator</fullName>
    </submittedName>
</protein>
<sequence>MIVNMKRRFCPIPRPQGYHHGDLRRALLMAARQLVDQGGTSALTLRAAAQHAGVSPAAPYRHFEDRDALLAAVLAEGFRELASTTEAARVAATTPIDSYLAVGRAYLQFAAGHPQLYSLMFGPECNKLQHPDLLDAGQEAFAVVLRTARECVEAGMAGTHSADDVALAGWSVVHGLASLQGDGVLGRITQRPLPDVAQALFTILVNGVAPR</sequence>
<dbReference type="InterPro" id="IPR050109">
    <property type="entry name" value="HTH-type_TetR-like_transc_reg"/>
</dbReference>
<evidence type="ECO:0000313" key="7">
    <source>
        <dbReference type="Proteomes" id="UP000236220"/>
    </source>
</evidence>
<dbReference type="InterPro" id="IPR009057">
    <property type="entry name" value="Homeodomain-like_sf"/>
</dbReference>